<dbReference type="Proteomes" id="UP000013165">
    <property type="component" value="Unassembled WGS sequence"/>
</dbReference>
<comment type="caution">
    <text evidence="2">The sequence shown here is derived from an EMBL/GenBank/DDBJ whole genome shotgun (WGS) entry which is preliminary data.</text>
</comment>
<dbReference type="HOGENOM" id="CLU_1693393_0_0_6"/>
<keyword evidence="3" id="KW-1185">Reference proteome</keyword>
<dbReference type="EMBL" id="APLQ01000014">
    <property type="protein sequence ID" value="ENO13935.2"/>
    <property type="molecule type" value="Genomic_DNA"/>
</dbReference>
<accession>N6VUT5</accession>
<feature type="domain" description="CBS" evidence="1">
    <location>
        <begin position="86"/>
        <end position="138"/>
    </location>
</feature>
<gene>
    <name evidence="2" type="ORF">J057_21105</name>
</gene>
<evidence type="ECO:0000259" key="1">
    <source>
        <dbReference type="Pfam" id="PF00571"/>
    </source>
</evidence>
<dbReference type="InterPro" id="IPR046342">
    <property type="entry name" value="CBS_dom_sf"/>
</dbReference>
<dbReference type="CDD" id="cd02205">
    <property type="entry name" value="CBS_pair_SF"/>
    <property type="match status" value="1"/>
</dbReference>
<evidence type="ECO:0000313" key="2">
    <source>
        <dbReference type="EMBL" id="ENO13935.2"/>
    </source>
</evidence>
<dbReference type="InterPro" id="IPR000644">
    <property type="entry name" value="CBS_dom"/>
</dbReference>
<dbReference type="OrthoDB" id="8722685at2"/>
<reference evidence="2 3" key="1">
    <citation type="journal article" date="2013" name="Genome Announc.">
        <title>Genome Sequence of the Polycyclic Aromatic Hydrocarbon-Degrading Bacterium Strain Marinobacter nanhaiticus D15-8WT.</title>
        <authorList>
            <person name="Cui Z."/>
            <person name="Gao W."/>
            <person name="Li Q."/>
            <person name="Xu G."/>
            <person name="Zheng L."/>
        </authorList>
    </citation>
    <scope>NUCLEOTIDE SEQUENCE [LARGE SCALE GENOMIC DNA]</scope>
    <source>
        <strain evidence="2 3">D15-8W</strain>
    </source>
</reference>
<dbReference type="Pfam" id="PF00571">
    <property type="entry name" value="CBS"/>
    <property type="match status" value="1"/>
</dbReference>
<protein>
    <submittedName>
        <fullName evidence="2">CBS domain-containing protein</fullName>
    </submittedName>
</protein>
<name>N6VUT5_9GAMM</name>
<dbReference type="SUPFAM" id="SSF54631">
    <property type="entry name" value="CBS-domain pair"/>
    <property type="match status" value="1"/>
</dbReference>
<dbReference type="AlphaFoldDB" id="N6VUT5"/>
<sequence length="174" mass="19049">MDVDLHKTRQDRAIKGGTAMQVRYKMQKVDRFLLTTDTVEHAASLFRRNSPPVVPVIDSWCIRGLVTAEDMAEQTDPAIETRAFSVRGIMQSDVSCCRASDDWQAICRKYAGHVTGYLLVLDDAGHPVGTVTGQELMKGEKEGPAAWGLENELDEAVDETFPASDPISPAGGKL</sequence>
<evidence type="ECO:0000313" key="3">
    <source>
        <dbReference type="Proteomes" id="UP000013165"/>
    </source>
</evidence>
<organism evidence="2 3">
    <name type="scientific">Marinobacter nanhaiticus D15-8W</name>
    <dbReference type="NCBI Taxonomy" id="626887"/>
    <lineage>
        <taxon>Bacteria</taxon>
        <taxon>Pseudomonadati</taxon>
        <taxon>Pseudomonadota</taxon>
        <taxon>Gammaproteobacteria</taxon>
        <taxon>Pseudomonadales</taxon>
        <taxon>Marinobacteraceae</taxon>
        <taxon>Marinobacter</taxon>
    </lineage>
</organism>
<dbReference type="Gene3D" id="3.10.580.10">
    <property type="entry name" value="CBS-domain"/>
    <property type="match status" value="1"/>
</dbReference>
<dbReference type="PATRIC" id="fig|626887.3.peg.4225"/>
<proteinExistence type="predicted"/>